<dbReference type="Gene3D" id="2.60.40.1080">
    <property type="match status" value="13"/>
</dbReference>
<comment type="caution">
    <text evidence="3">The sequence shown here is derived from an EMBL/GenBank/DDBJ whole genome shotgun (WGS) entry which is preliminary data.</text>
</comment>
<proteinExistence type="predicted"/>
<feature type="domain" description="BIG2" evidence="2">
    <location>
        <begin position="118"/>
        <end position="198"/>
    </location>
</feature>
<evidence type="ECO:0000259" key="2">
    <source>
        <dbReference type="SMART" id="SM00635"/>
    </source>
</evidence>
<evidence type="ECO:0000313" key="3">
    <source>
        <dbReference type="EMBL" id="THF74922.1"/>
    </source>
</evidence>
<feature type="domain" description="BIG2" evidence="2">
    <location>
        <begin position="871"/>
        <end position="948"/>
    </location>
</feature>
<organism evidence="3 4">
    <name type="scientific">Cohnella fermenti</name>
    <dbReference type="NCBI Taxonomy" id="2565925"/>
    <lineage>
        <taxon>Bacteria</taxon>
        <taxon>Bacillati</taxon>
        <taxon>Bacillota</taxon>
        <taxon>Bacilli</taxon>
        <taxon>Bacillales</taxon>
        <taxon>Paenibacillaceae</taxon>
        <taxon>Cohnella</taxon>
    </lineage>
</organism>
<feature type="domain" description="BIG2" evidence="2">
    <location>
        <begin position="617"/>
        <end position="698"/>
    </location>
</feature>
<gene>
    <name evidence="3" type="ORF">E6C55_23520</name>
</gene>
<protein>
    <recommendedName>
        <fullName evidence="2">BIG2 domain-containing protein</fullName>
    </recommendedName>
</protein>
<accession>A0A4S4BJR5</accession>
<feature type="domain" description="BIG2" evidence="2">
    <location>
        <begin position="535"/>
        <end position="615"/>
    </location>
</feature>
<sequence>MKLMNRANKWIALMLAIALSVVFSSSAYGATTVTLSKIILSTNEVTLSIGDSYSLTATGLYSDNSTENLTVYSTWSSSDSTIASIYNGTITAKSVGTATVSATFDGVTQTAQVTVTKKVKALTKDTQSLDLRKGETATVKLTATYSDNTTANVTADADWSSTNDNVATVVNGVVTAIGAGTATITATYGSKTVTVDTKVEVISRLEASQSKVSMLLGGTAPAITLTATYSDGTTADVTTSAVWSSSDADVADVVAGTIRAYGAGTATLTATYGTKSAAIVVDVDKTSILSVSDDSLYLSVKGTQQLTLTATLAAGGSSDVTSSATWKSSDTSIASVDEGKITANKSGSAVITATYNGKSVTIAVDVDVAKYLDVSPTKLTLSSGGSSTLTVKATYADGTTADAASSATYSSDNEGAAFALKGKVTATKSGTAVITVSYGGKTADVTVYVDVPSKLTTSSSQIFLEPNEQEQADANAIYADNSAEKIVSGSATWTTSDSSIATVEAGLITAVAAGTATITATYNGKSVTMTVYVSTANRIELSKSQVSLLLNKTETIALTATYADGSTKDITDIAEWKSSNESVADILNGVVTGYKAGTATLTATYGSKTATIAVEVDATSILTASSTNVYLNIAGTKSITLTATLAAGGSSDVTSLATWSSSNSDVAYVSNGVITGASSGSATVTATYNGKSVKIAVDVEVAKYLDIGSDELAMSAGDSPKQLTLKATFSNGSVVDVTSKATWSSSNEDAASAEGGLVTPYKMGKTTVSASYGGKTATVTVYVDMPSKLTTTNKTIRVDVDKDVTADLTAVFSTGEVDVRKDAEWTSKNGDIATVKDGVITGVKEGSTTVVAEYGDLSVTYTVKVGLMDELTPSTRLITLSVSDSEQITLTAAVDENSAPQDVTSKATWKSSKASVADVKKGLITGYAKGKTTITATYGGQTVTISVEVDQISRIELSQAALSLKSGNSSSLDAVIVFSNGDTKTITDASTAEWKSSNVKVATVKNGKVTAVAYGKATISVKYAGKTAKLTVDVDTLKYLETNYVNITIAKGATLQVTATATFMDQSESDVSKLATWTSSKTSVATAKDGLIKTYAKGKTTLTVSYAGKKFKVYVTVV</sequence>
<feature type="signal peptide" evidence="1">
    <location>
        <begin position="1"/>
        <end position="29"/>
    </location>
</feature>
<dbReference type="EMBL" id="SSOB01000036">
    <property type="protein sequence ID" value="THF74922.1"/>
    <property type="molecule type" value="Genomic_DNA"/>
</dbReference>
<dbReference type="Pfam" id="PF02368">
    <property type="entry name" value="Big_2"/>
    <property type="match status" value="4"/>
</dbReference>
<dbReference type="AlphaFoldDB" id="A0A4S4BJR5"/>
<feature type="domain" description="BIG2" evidence="2">
    <location>
        <begin position="285"/>
        <end position="365"/>
    </location>
</feature>
<dbReference type="OrthoDB" id="2348975at2"/>
<feature type="domain" description="BIG2" evidence="2">
    <location>
        <begin position="951"/>
        <end position="1033"/>
    </location>
</feature>
<reference evidence="3 4" key="1">
    <citation type="submission" date="2019-04" db="EMBL/GenBank/DDBJ databases">
        <title>Cohnella sp. nov. isolated from preserved vegetables.</title>
        <authorList>
            <person name="Lin S.-Y."/>
            <person name="Hung M.-H."/>
            <person name="Young C.-C."/>
        </authorList>
    </citation>
    <scope>NUCLEOTIDE SEQUENCE [LARGE SCALE GENOMIC DNA]</scope>
    <source>
        <strain evidence="3 4">CC-MHH1044</strain>
    </source>
</reference>
<keyword evidence="4" id="KW-1185">Reference proteome</keyword>
<dbReference type="InterPro" id="IPR008964">
    <property type="entry name" value="Invasin/intimin_cell_adhesion"/>
</dbReference>
<dbReference type="SMART" id="SM00635">
    <property type="entry name" value="BID_2"/>
    <property type="match status" value="13"/>
</dbReference>
<dbReference type="RefSeq" id="WP_136372274.1">
    <property type="nucleotide sequence ID" value="NZ_SSOB01000036.1"/>
</dbReference>
<feature type="domain" description="BIG2" evidence="2">
    <location>
        <begin position="451"/>
        <end position="531"/>
    </location>
</feature>
<dbReference type="InterPro" id="IPR003343">
    <property type="entry name" value="Big_2"/>
</dbReference>
<evidence type="ECO:0000256" key="1">
    <source>
        <dbReference type="SAM" id="SignalP"/>
    </source>
</evidence>
<keyword evidence="1" id="KW-0732">Signal</keyword>
<feature type="domain" description="BIG2" evidence="2">
    <location>
        <begin position="1036"/>
        <end position="1116"/>
    </location>
</feature>
<name>A0A4S4BJR5_9BACL</name>
<dbReference type="Proteomes" id="UP000310636">
    <property type="component" value="Unassembled WGS sequence"/>
</dbReference>
<feature type="domain" description="BIG2" evidence="2">
    <location>
        <begin position="34"/>
        <end position="114"/>
    </location>
</feature>
<feature type="domain" description="BIG2" evidence="2">
    <location>
        <begin position="368"/>
        <end position="448"/>
    </location>
</feature>
<feature type="domain" description="BIG2" evidence="2">
    <location>
        <begin position="701"/>
        <end position="782"/>
    </location>
</feature>
<dbReference type="SUPFAM" id="SSF49373">
    <property type="entry name" value="Invasin/intimin cell-adhesion fragments"/>
    <property type="match status" value="13"/>
</dbReference>
<evidence type="ECO:0000313" key="4">
    <source>
        <dbReference type="Proteomes" id="UP000310636"/>
    </source>
</evidence>
<feature type="domain" description="BIG2" evidence="2">
    <location>
        <begin position="201"/>
        <end position="282"/>
    </location>
</feature>
<feature type="domain" description="BIG2" evidence="2">
    <location>
        <begin position="783"/>
        <end position="863"/>
    </location>
</feature>
<feature type="chain" id="PRO_5020668131" description="BIG2 domain-containing protein" evidence="1">
    <location>
        <begin position="30"/>
        <end position="1118"/>
    </location>
</feature>